<evidence type="ECO:0000256" key="6">
    <source>
        <dbReference type="ARBA" id="ARBA00038076"/>
    </source>
</evidence>
<dbReference type="GO" id="GO:0022857">
    <property type="term" value="F:transmembrane transporter activity"/>
    <property type="evidence" value="ECO:0007669"/>
    <property type="project" value="TreeGrafter"/>
</dbReference>
<keyword evidence="2" id="KW-1003">Cell membrane</keyword>
<evidence type="ECO:0000313" key="9">
    <source>
        <dbReference type="EMBL" id="SHO49096.1"/>
    </source>
</evidence>
<protein>
    <submittedName>
        <fullName evidence="9">FtsX-like permease family protein</fullName>
    </submittedName>
</protein>
<dbReference type="STRING" id="1121345.SAMN02745217_02124"/>
<dbReference type="Pfam" id="PF02687">
    <property type="entry name" value="FtsX"/>
    <property type="match status" value="2"/>
</dbReference>
<name>A0A1M7Y961_9FIRM</name>
<dbReference type="OrthoDB" id="9793166at2"/>
<feature type="transmembrane region" description="Helical" evidence="7">
    <location>
        <begin position="26"/>
        <end position="49"/>
    </location>
</feature>
<feature type="transmembrane region" description="Helical" evidence="7">
    <location>
        <begin position="292"/>
        <end position="322"/>
    </location>
</feature>
<feature type="transmembrane region" description="Helical" evidence="7">
    <location>
        <begin position="662"/>
        <end position="688"/>
    </location>
</feature>
<dbReference type="InterPro" id="IPR003838">
    <property type="entry name" value="ABC3_permease_C"/>
</dbReference>
<dbReference type="RefSeq" id="WP_073588836.1">
    <property type="nucleotide sequence ID" value="NZ_FRFD01000006.1"/>
</dbReference>
<keyword evidence="10" id="KW-1185">Reference proteome</keyword>
<feature type="transmembrane region" description="Helical" evidence="7">
    <location>
        <begin position="404"/>
        <end position="424"/>
    </location>
</feature>
<keyword evidence="5 7" id="KW-0472">Membrane</keyword>
<feature type="transmembrane region" description="Helical" evidence="7">
    <location>
        <begin position="246"/>
        <end position="272"/>
    </location>
</feature>
<feature type="transmembrane region" description="Helical" evidence="7">
    <location>
        <begin position="328"/>
        <end position="347"/>
    </location>
</feature>
<feature type="transmembrane region" description="Helical" evidence="7">
    <location>
        <begin position="756"/>
        <end position="781"/>
    </location>
</feature>
<evidence type="ECO:0000259" key="8">
    <source>
        <dbReference type="Pfam" id="PF02687"/>
    </source>
</evidence>
<dbReference type="Proteomes" id="UP000184612">
    <property type="component" value="Unassembled WGS sequence"/>
</dbReference>
<keyword evidence="3 7" id="KW-0812">Transmembrane</keyword>
<dbReference type="PANTHER" id="PTHR30572">
    <property type="entry name" value="MEMBRANE COMPONENT OF TRANSPORTER-RELATED"/>
    <property type="match status" value="1"/>
</dbReference>
<accession>A0A1M7Y961</accession>
<feature type="transmembrane region" description="Helical" evidence="7">
    <location>
        <begin position="723"/>
        <end position="744"/>
    </location>
</feature>
<feature type="domain" description="ABC3 transporter permease C-terminal" evidence="8">
    <location>
        <begin position="251"/>
        <end position="354"/>
    </location>
</feature>
<evidence type="ECO:0000256" key="5">
    <source>
        <dbReference type="ARBA" id="ARBA00023136"/>
    </source>
</evidence>
<evidence type="ECO:0000256" key="3">
    <source>
        <dbReference type="ARBA" id="ARBA00022692"/>
    </source>
</evidence>
<feature type="domain" description="ABC3 transporter permease C-terminal" evidence="8">
    <location>
        <begin position="673"/>
        <end position="785"/>
    </location>
</feature>
<evidence type="ECO:0000313" key="10">
    <source>
        <dbReference type="Proteomes" id="UP000184612"/>
    </source>
</evidence>
<sequence length="796" mass="90706">MLKEHNNKVISRIAIRNIKSDKMQSFFSFVTFMVAITLIMAFILTILGVQKETEKDAKMQHQAVFDHIDQNTINIIEQDSQIKKVIILGTLPKVKYNDRFIIQTTYFSNFFYKKLEGKIPHSINEIMVTKESLKYLPEGTSLGKQLSLNLGNGISKYKITAIATLDVEPPNTISIYCTKELLDDFNNGEYKDYSVYLFLKNSQNMEYSQIKDNIYRIAAENNIPDKNIMFSSKYKNLSEKYSSKEIVQMAMVMAVILFAAYLVVYSIFYISVNKKIVEYGQLRAIGMVKKQIYRMVALEGLFIAIPGMIAGVICGAIIGYIIRPRGWYYLNFIIAAITALIFGLITLKISIYSPAKAASLISPIEAIGFNRTSTENIKRHKKSIKYTAFRFAELNLKRNKKKSILTILSLTFCGIIFICCASLQSSISAESMVTTTDFQYGDYKVCFEGNWDIYKELDSEAQNYGKGALQSVNNALTMDLKKKILSINGVKEIKEWFGTTSIFRFENKDISDQTTIWGYSRQDEKKLEIAKVDGTVSYSELIKNNGIIVNTSENLFKDVYGYEPKVGDKVSISFWQSNGTVLTKDFTVMGITGSADGFQHMIRMPVEILQKSADYNLALDWEIITETKYNEEIETNILELLSKYPELTFEKKADYVKNYNNLYGALFFTLYVLVMVLAGFGIISLINLTLTNHTLRKKETSILLSIGMTRRQLQKTRIIENEILVLISLVVATIIGSPISYFVVNSFKGTGAVRQYHFPLGVYLIFYGVIIMIQFILSLYLNRRSSHSLIYDLKRA</sequence>
<comment type="subcellular location">
    <subcellularLocation>
        <location evidence="1">Cell membrane</location>
        <topology evidence="1">Multi-pass membrane protein</topology>
    </subcellularLocation>
</comment>
<dbReference type="GO" id="GO:0005886">
    <property type="term" value="C:plasma membrane"/>
    <property type="evidence" value="ECO:0007669"/>
    <property type="project" value="UniProtKB-SubCell"/>
</dbReference>
<dbReference type="AlphaFoldDB" id="A0A1M7Y961"/>
<dbReference type="EMBL" id="FRFD01000006">
    <property type="protein sequence ID" value="SHO49096.1"/>
    <property type="molecule type" value="Genomic_DNA"/>
</dbReference>
<comment type="similarity">
    <text evidence="6">Belongs to the ABC-4 integral membrane protein family.</text>
</comment>
<evidence type="ECO:0000256" key="4">
    <source>
        <dbReference type="ARBA" id="ARBA00022989"/>
    </source>
</evidence>
<organism evidence="9 10">
    <name type="scientific">Anaerocolumna xylanovorans DSM 12503</name>
    <dbReference type="NCBI Taxonomy" id="1121345"/>
    <lineage>
        <taxon>Bacteria</taxon>
        <taxon>Bacillati</taxon>
        <taxon>Bacillota</taxon>
        <taxon>Clostridia</taxon>
        <taxon>Lachnospirales</taxon>
        <taxon>Lachnospiraceae</taxon>
        <taxon>Anaerocolumna</taxon>
    </lineage>
</organism>
<keyword evidence="4 7" id="KW-1133">Transmembrane helix</keyword>
<dbReference type="PANTHER" id="PTHR30572:SF4">
    <property type="entry name" value="ABC TRANSPORTER PERMEASE YTRF"/>
    <property type="match status" value="1"/>
</dbReference>
<evidence type="ECO:0000256" key="1">
    <source>
        <dbReference type="ARBA" id="ARBA00004651"/>
    </source>
</evidence>
<evidence type="ECO:0000256" key="2">
    <source>
        <dbReference type="ARBA" id="ARBA00022475"/>
    </source>
</evidence>
<gene>
    <name evidence="9" type="ORF">SAMN02745217_02124</name>
</gene>
<evidence type="ECO:0000256" key="7">
    <source>
        <dbReference type="SAM" id="Phobius"/>
    </source>
</evidence>
<reference evidence="9 10" key="1">
    <citation type="submission" date="2016-12" db="EMBL/GenBank/DDBJ databases">
        <authorList>
            <person name="Song W.-J."/>
            <person name="Kurnit D.M."/>
        </authorList>
    </citation>
    <scope>NUCLEOTIDE SEQUENCE [LARGE SCALE GENOMIC DNA]</scope>
    <source>
        <strain evidence="9 10">DSM 12503</strain>
    </source>
</reference>
<dbReference type="InterPro" id="IPR050250">
    <property type="entry name" value="Macrolide_Exporter_MacB"/>
</dbReference>
<proteinExistence type="inferred from homology"/>